<gene>
    <name evidence="1" type="ORF">BFC17_06695</name>
</gene>
<keyword evidence="2" id="KW-1185">Reference proteome</keyword>
<dbReference type="AlphaFoldDB" id="A0A1E8F900"/>
<dbReference type="InterPro" id="IPR010706">
    <property type="entry name" value="Fatty_acid_cis-trans_isomerase"/>
</dbReference>
<evidence type="ECO:0000313" key="1">
    <source>
        <dbReference type="EMBL" id="OFI32399.1"/>
    </source>
</evidence>
<accession>A0A1E8F900</accession>
<dbReference type="Pfam" id="PF06934">
    <property type="entry name" value="CTI"/>
    <property type="match status" value="1"/>
</dbReference>
<protein>
    <recommendedName>
        <fullName evidence="3">9-hexadecenoic acid cis-trans isomerase</fullName>
    </recommendedName>
</protein>
<dbReference type="Proteomes" id="UP000176037">
    <property type="component" value="Unassembled WGS sequence"/>
</dbReference>
<dbReference type="RefSeq" id="WP_070178383.1">
    <property type="nucleotide sequence ID" value="NZ_BMJR01000007.1"/>
</dbReference>
<dbReference type="STRING" id="1856405.BFC17_06695"/>
<name>A0A1E8F900_9ALTE</name>
<comment type="caution">
    <text evidence="1">The sequence shown here is derived from an EMBL/GenBank/DDBJ whole genome shotgun (WGS) entry which is preliminary data.</text>
</comment>
<evidence type="ECO:0000313" key="2">
    <source>
        <dbReference type="Proteomes" id="UP000176037"/>
    </source>
</evidence>
<proteinExistence type="predicted"/>
<sequence length="784" mass="90131">MRVKSKFLWLFTVVAVAGCTYGFVDPQALWSVYDNPPTNEKVNYTETAKPILDKRCVVCHACYDAPCQLKLGSYEGITRGANKKPVYHGDRLLADNPTRLFIDARSPGEWRGKGFYPVLDEISEFNDQLNNSVLASMLALKRSHPTNDGQALSDEFEFDINRDMQCPTIGEFPAYQQDHSQWGMPYGLPAIDMDEHNLLMQWLQAGAPTSEPAPIASADQKGIEQWEAFFNQDSLKQQLVSRYLYEHLFISHIYFEDRQGNTQYWSLQRALTPPGQPFTPVATVRPFGSPFETQQKDTTQRVYYRFMPVKNTIVAKLHMPIELNQARMQKWQKWFFEPDYQVTSLPGYEPEIASNPFVAFAQIPVASRYRFMLDESQHTIMQFIKGPVCRGQIALNVINDHFWVMFLNPTSEILDHQGEFLSESRKIISMPAEAESNALPTNWISYARQEHEYLTKRSEYLASHALEEVPLDLNIIWQGDGDNDNAGLTIVRHYDAATVVKGFLGERPQTAWLITYPLFERIHYLLVAGYDVYGNVGHQLNSRIYMDFLRMEGEFNFLALLPKESREKVREHWYRGNVSSIEKYLAEGNQINGESAVKYTSDDHLSQLYQKVRAHLSGVLSKKHDIDNGFTDNTSKTALHSIQDIVGIPASLLPQSSILLVEDARANEQHIYTLLSNNAYTNISHFLAEDARRLPEEDTLTLSYGFATAHPNAIFYLQKEQLEAFRKSLAALNNEQDLQALFEAYGVRRTAPDFWQVSDKIHNWYQQTYPLEFGYLDYNRLINW</sequence>
<reference evidence="1 2" key="1">
    <citation type="submission" date="2016-09" db="EMBL/GenBank/DDBJ databases">
        <title>Alteromonas lipolytica, a new species isolated from sea water.</title>
        <authorList>
            <person name="Wu Y.-H."/>
            <person name="Cheng H."/>
            <person name="Xu X.-W."/>
        </authorList>
    </citation>
    <scope>NUCLEOTIDE SEQUENCE [LARGE SCALE GENOMIC DNA]</scope>
    <source>
        <strain evidence="1 2">JW12</strain>
    </source>
</reference>
<dbReference type="EMBL" id="MJIC01000017">
    <property type="protein sequence ID" value="OFI32399.1"/>
    <property type="molecule type" value="Genomic_DNA"/>
</dbReference>
<evidence type="ECO:0008006" key="3">
    <source>
        <dbReference type="Google" id="ProtNLM"/>
    </source>
</evidence>
<organism evidence="1 2">
    <name type="scientific">Alteromonas lipolytica</name>
    <dbReference type="NCBI Taxonomy" id="1856405"/>
    <lineage>
        <taxon>Bacteria</taxon>
        <taxon>Pseudomonadati</taxon>
        <taxon>Pseudomonadota</taxon>
        <taxon>Gammaproteobacteria</taxon>
        <taxon>Alteromonadales</taxon>
        <taxon>Alteromonadaceae</taxon>
        <taxon>Alteromonas/Salinimonas group</taxon>
        <taxon>Alteromonas</taxon>
    </lineage>
</organism>
<dbReference type="PROSITE" id="PS51257">
    <property type="entry name" value="PROKAR_LIPOPROTEIN"/>
    <property type="match status" value="1"/>
</dbReference>